<proteinExistence type="predicted"/>
<dbReference type="AlphaFoldDB" id="A0A9E6UK37"/>
<evidence type="ECO:0000313" key="2">
    <source>
        <dbReference type="EMBL" id="QZN98786.1"/>
    </source>
</evidence>
<accession>A0A9E6UK37</accession>
<gene>
    <name evidence="2" type="ORF">K6K41_17735</name>
</gene>
<feature type="region of interest" description="Disordered" evidence="1">
    <location>
        <begin position="64"/>
        <end position="83"/>
    </location>
</feature>
<dbReference type="Proteomes" id="UP000825701">
    <property type="component" value="Chromosome"/>
</dbReference>
<feature type="compositionally biased region" description="Basic and acidic residues" evidence="1">
    <location>
        <begin position="74"/>
        <end position="83"/>
    </location>
</feature>
<protein>
    <submittedName>
        <fullName evidence="2">Uncharacterized protein</fullName>
    </submittedName>
</protein>
<name>A0A9E6UK37_9HYPH</name>
<dbReference type="RefSeq" id="WP_261401758.1">
    <property type="nucleotide sequence ID" value="NZ_CP081869.1"/>
</dbReference>
<dbReference type="KEGG" id="cmet:K6K41_17735"/>
<sequence>MAYVITYIGARGDVELACETADEALPVLRELLERKAAGILVASYETGLEAEETLRILVDHRRGSWSGSAWPEGSENRRGDGYSSDDIRSTFGLKPCAPVDQNVLECSRTCDRSAPSENLINIISG</sequence>
<keyword evidence="3" id="KW-1185">Reference proteome</keyword>
<reference evidence="2" key="1">
    <citation type="submission" date="2021-08" db="EMBL/GenBank/DDBJ databases">
        <authorList>
            <person name="Zhang H."/>
            <person name="Xu M."/>
            <person name="Yu Z."/>
            <person name="Yang L."/>
            <person name="Cai Y."/>
        </authorList>
    </citation>
    <scope>NUCLEOTIDE SEQUENCE</scope>
    <source>
        <strain evidence="2">CHL1</strain>
    </source>
</reference>
<organism evidence="2 3">
    <name type="scientific">Chenggangzhangella methanolivorans</name>
    <dbReference type="NCBI Taxonomy" id="1437009"/>
    <lineage>
        <taxon>Bacteria</taxon>
        <taxon>Pseudomonadati</taxon>
        <taxon>Pseudomonadota</taxon>
        <taxon>Alphaproteobacteria</taxon>
        <taxon>Hyphomicrobiales</taxon>
        <taxon>Methylopilaceae</taxon>
        <taxon>Chenggangzhangella</taxon>
    </lineage>
</organism>
<evidence type="ECO:0000256" key="1">
    <source>
        <dbReference type="SAM" id="MobiDB-lite"/>
    </source>
</evidence>
<dbReference type="EMBL" id="CP081869">
    <property type="protein sequence ID" value="QZN98786.1"/>
    <property type="molecule type" value="Genomic_DNA"/>
</dbReference>
<evidence type="ECO:0000313" key="3">
    <source>
        <dbReference type="Proteomes" id="UP000825701"/>
    </source>
</evidence>